<keyword evidence="2" id="KW-1185">Reference proteome</keyword>
<comment type="caution">
    <text evidence="1">The sequence shown here is derived from an EMBL/GenBank/DDBJ whole genome shotgun (WGS) entry which is preliminary data.</text>
</comment>
<protein>
    <submittedName>
        <fullName evidence="1">Uncharacterized protein</fullName>
    </submittedName>
</protein>
<evidence type="ECO:0000313" key="2">
    <source>
        <dbReference type="Proteomes" id="UP001253848"/>
    </source>
</evidence>
<sequence>MKIYNTIVFVLLILLPMRKLNAQEKLNPQIYNGNLIEYLTEVNIWVEGHMLLNYCQCSRNEAFIITYQEVRASYNAFLNSYIHNLMLAKSRQGLNTFKQINSSEFVRADPNLNHAYEALIALSKTKAGDCENQPFLPTVVTIAELTQIATSVLDIIRDTNRRNEEKKVAVIQSLENFKIPSSQAYDCIN</sequence>
<gene>
    <name evidence="1" type="ORF">RM541_05950</name>
</gene>
<dbReference type="EMBL" id="JAVRHN010000004">
    <property type="protein sequence ID" value="MDT0685897.1"/>
    <property type="molecule type" value="Genomic_DNA"/>
</dbReference>
<dbReference type="Proteomes" id="UP001253848">
    <property type="component" value="Unassembled WGS sequence"/>
</dbReference>
<dbReference type="RefSeq" id="WP_311499307.1">
    <property type="nucleotide sequence ID" value="NZ_JAVRHN010000004.1"/>
</dbReference>
<name>A0ABU3DQB8_9FLAO</name>
<proteinExistence type="predicted"/>
<reference evidence="1 2" key="1">
    <citation type="submission" date="2023-09" db="EMBL/GenBank/DDBJ databases">
        <authorList>
            <person name="Rey-Velasco X."/>
        </authorList>
    </citation>
    <scope>NUCLEOTIDE SEQUENCE [LARGE SCALE GENOMIC DNA]</scope>
    <source>
        <strain evidence="1 2">F225</strain>
    </source>
</reference>
<accession>A0ABU3DQB8</accession>
<organism evidence="1 2">
    <name type="scientific">Autumnicola psychrophila</name>
    <dbReference type="NCBI Taxonomy" id="3075592"/>
    <lineage>
        <taxon>Bacteria</taxon>
        <taxon>Pseudomonadati</taxon>
        <taxon>Bacteroidota</taxon>
        <taxon>Flavobacteriia</taxon>
        <taxon>Flavobacteriales</taxon>
        <taxon>Flavobacteriaceae</taxon>
        <taxon>Autumnicola</taxon>
    </lineage>
</organism>
<evidence type="ECO:0000313" key="1">
    <source>
        <dbReference type="EMBL" id="MDT0685897.1"/>
    </source>
</evidence>